<dbReference type="Proteomes" id="UP000184041">
    <property type="component" value="Unassembled WGS sequence"/>
</dbReference>
<protein>
    <submittedName>
        <fullName evidence="14">TonB-linked outer membrane protein, SusC/RagA family</fullName>
    </submittedName>
</protein>
<dbReference type="Pfam" id="PF13715">
    <property type="entry name" value="CarbopepD_reg_2"/>
    <property type="match status" value="1"/>
</dbReference>
<dbReference type="InterPro" id="IPR037066">
    <property type="entry name" value="Plug_dom_sf"/>
</dbReference>
<evidence type="ECO:0000313" key="14">
    <source>
        <dbReference type="EMBL" id="SHG29989.1"/>
    </source>
</evidence>
<evidence type="ECO:0000256" key="7">
    <source>
        <dbReference type="ARBA" id="ARBA00023237"/>
    </source>
</evidence>
<dbReference type="InterPro" id="IPR023996">
    <property type="entry name" value="TonB-dep_OMP_SusC/RagA"/>
</dbReference>
<keyword evidence="15" id="KW-1185">Reference proteome</keyword>
<evidence type="ECO:0000313" key="15">
    <source>
        <dbReference type="Proteomes" id="UP000184041"/>
    </source>
</evidence>
<dbReference type="NCBIfam" id="TIGR04056">
    <property type="entry name" value="OMP_RagA_SusC"/>
    <property type="match status" value="1"/>
</dbReference>
<dbReference type="AlphaFoldDB" id="A0A1M5IPL7"/>
<dbReference type="Gene3D" id="2.60.40.1120">
    <property type="entry name" value="Carboxypeptidase-like, regulatory domain"/>
    <property type="match status" value="1"/>
</dbReference>
<feature type="domain" description="TonB-dependent receptor plug" evidence="13">
    <location>
        <begin position="125"/>
        <end position="231"/>
    </location>
</feature>
<keyword evidence="4 8" id="KW-0812">Transmembrane</keyword>
<keyword evidence="2 8" id="KW-0813">Transport</keyword>
<dbReference type="Gene3D" id="2.170.130.10">
    <property type="entry name" value="TonB-dependent receptor, plug domain"/>
    <property type="match status" value="1"/>
</dbReference>
<dbReference type="InterPro" id="IPR008969">
    <property type="entry name" value="CarboxyPept-like_regulatory"/>
</dbReference>
<organism evidence="14 15">
    <name type="scientific">Fodinibius roseus</name>
    <dbReference type="NCBI Taxonomy" id="1194090"/>
    <lineage>
        <taxon>Bacteria</taxon>
        <taxon>Pseudomonadati</taxon>
        <taxon>Balneolota</taxon>
        <taxon>Balneolia</taxon>
        <taxon>Balneolales</taxon>
        <taxon>Balneolaceae</taxon>
        <taxon>Fodinibius</taxon>
    </lineage>
</organism>
<dbReference type="InterPro" id="IPR036942">
    <property type="entry name" value="Beta-barrel_TonB_sf"/>
</dbReference>
<feature type="chain" id="PRO_5009911160" evidence="11">
    <location>
        <begin position="32"/>
        <end position="1036"/>
    </location>
</feature>
<dbReference type="RefSeq" id="WP_211483222.1">
    <property type="nucleotide sequence ID" value="NZ_FQUS01000024.1"/>
</dbReference>
<keyword evidence="7 8" id="KW-0998">Cell outer membrane</keyword>
<dbReference type="Pfam" id="PF07715">
    <property type="entry name" value="Plug"/>
    <property type="match status" value="1"/>
</dbReference>
<keyword evidence="6 8" id="KW-0472">Membrane</keyword>
<evidence type="ECO:0000256" key="1">
    <source>
        <dbReference type="ARBA" id="ARBA00004571"/>
    </source>
</evidence>
<dbReference type="Gene3D" id="2.40.170.20">
    <property type="entry name" value="TonB-dependent receptor, beta-barrel domain"/>
    <property type="match status" value="1"/>
</dbReference>
<evidence type="ECO:0000256" key="3">
    <source>
        <dbReference type="ARBA" id="ARBA00022452"/>
    </source>
</evidence>
<dbReference type="STRING" id="1194090.SAMN05443144_12414"/>
<feature type="signal peptide" evidence="11">
    <location>
        <begin position="1"/>
        <end position="31"/>
    </location>
</feature>
<evidence type="ECO:0000256" key="11">
    <source>
        <dbReference type="SAM" id="SignalP"/>
    </source>
</evidence>
<dbReference type="PROSITE" id="PS52016">
    <property type="entry name" value="TONB_DEPENDENT_REC_3"/>
    <property type="match status" value="1"/>
</dbReference>
<evidence type="ECO:0000256" key="6">
    <source>
        <dbReference type="ARBA" id="ARBA00023136"/>
    </source>
</evidence>
<proteinExistence type="inferred from homology"/>
<evidence type="ECO:0000256" key="10">
    <source>
        <dbReference type="SAM" id="MobiDB-lite"/>
    </source>
</evidence>
<evidence type="ECO:0000256" key="2">
    <source>
        <dbReference type="ARBA" id="ARBA00022448"/>
    </source>
</evidence>
<comment type="similarity">
    <text evidence="8 9">Belongs to the TonB-dependent receptor family.</text>
</comment>
<reference evidence="14 15" key="1">
    <citation type="submission" date="2016-11" db="EMBL/GenBank/DDBJ databases">
        <authorList>
            <person name="Jaros S."/>
            <person name="Januszkiewicz K."/>
            <person name="Wedrychowicz H."/>
        </authorList>
    </citation>
    <scope>NUCLEOTIDE SEQUENCE [LARGE SCALE GENOMIC DNA]</scope>
    <source>
        <strain evidence="14 15">DSM 21986</strain>
    </source>
</reference>
<evidence type="ECO:0000256" key="4">
    <source>
        <dbReference type="ARBA" id="ARBA00022692"/>
    </source>
</evidence>
<evidence type="ECO:0000256" key="9">
    <source>
        <dbReference type="RuleBase" id="RU003357"/>
    </source>
</evidence>
<dbReference type="InterPro" id="IPR039426">
    <property type="entry name" value="TonB-dep_rcpt-like"/>
</dbReference>
<feature type="domain" description="TonB-dependent receptor-like beta-barrel" evidence="12">
    <location>
        <begin position="480"/>
        <end position="896"/>
    </location>
</feature>
<evidence type="ECO:0000256" key="5">
    <source>
        <dbReference type="ARBA" id="ARBA00023077"/>
    </source>
</evidence>
<gene>
    <name evidence="14" type="ORF">SAMN05443144_12414</name>
</gene>
<accession>A0A1M5IPL7</accession>
<dbReference type="InterPro" id="IPR000531">
    <property type="entry name" value="Beta-barrel_TonB"/>
</dbReference>
<name>A0A1M5IPL7_9BACT</name>
<sequence length="1036" mass="116815">MKHFYKKVINRILCMFAAGLMLLGLAGSAYAQQTVTGTVTDAETGETLPGVNVTVPGSTQGTATNLDGEYSLEVSGPETVLRFSFVGYRSQEITVGEQEVIDVSLQLDMGRLDEVIVVGYGTRERQDLTGSVDRVDGEKFRDQGITNVSDMLTGTIAGFNASQGATASGETSFQIRGPNSLTADTDPLIVLDGVIYRGDLRNINPNDIESIDVLKDASSAAVYGARAANGVVMITTTRGQSGKPTIEFSTKFGLTETTTDHYKYRGPEEYISFRQDYYRSQGLSQPDHYWSRPDNLPEGVSTDEWRSLNENPLSDNQEEWMSRMNFFPLEREQYLAGDTFDWADYIYPTGFQQDANLSISGGSDDVQYYWSIGRVDNEGVRLGDQFEAIRTRLNVDFQVTDWLSAGINAEYSDRDESTIPAGDPHLMSPFSRLYDEQGNVEWYPHGYIVTNPALNTINAERKRKINNLFASPFLEVALPYGFTHRVTFQPRYRTFKDYQFWGENTRTGGEIVSGGRADREDETRFDWMLTNMLTWQKEYGVHDFNVTLVHEVEENQSWESFQRNTGFRPSANLGYGGLQYGTNPFLQTEDVKTTGEGMLARLNYTLMDKYLFTASVRRDGYSAFGQQNPRAVFPGGAFAWQISEEDFFTSDLISNLKVRLSYGQNGNRSIGTYSSLAQLGTNLYYDGSQVQVGVQTSSLANPGLRWEETESFNVGLDFGIMDGRISGSLDYYDMTTESLLVDRTLPLLTGFDGVTTNIGELGNKGFEFTVNTVNISSGDLNWQSNLNFSLNRNEIKSLFGDTGTYTLEGQQYEGELPDYSNNWFPGKSIDVIWDYDIQGMWQVEEAEAAEEYNLSPGDIKAVDVNDDGTYQSQDDKRFIGYTEPRYRFGFRNDVSYKNFSASVFIRANLGHKLPFEDAIHSHSTYDRRNTPPTPYWTKENRSNEWPRTSLTDDPFGGGIMMYKKASFVRIQDVTLGYSLPQHIIQRLQLQNLRFFGSIRNLHSFDNWPGWDPESWDNNGNNIPMPRTFTIGLNLSL</sequence>
<dbReference type="InterPro" id="IPR012910">
    <property type="entry name" value="Plug_dom"/>
</dbReference>
<keyword evidence="3 8" id="KW-1134">Transmembrane beta strand</keyword>
<keyword evidence="5 9" id="KW-0798">TonB box</keyword>
<evidence type="ECO:0000259" key="12">
    <source>
        <dbReference type="Pfam" id="PF00593"/>
    </source>
</evidence>
<dbReference type="InterPro" id="IPR023997">
    <property type="entry name" value="TonB-dep_OMP_SusC/RagA_CS"/>
</dbReference>
<evidence type="ECO:0000259" key="13">
    <source>
        <dbReference type="Pfam" id="PF07715"/>
    </source>
</evidence>
<evidence type="ECO:0000256" key="8">
    <source>
        <dbReference type="PROSITE-ProRule" id="PRU01360"/>
    </source>
</evidence>
<keyword evidence="11" id="KW-0732">Signal</keyword>
<dbReference type="SUPFAM" id="SSF56935">
    <property type="entry name" value="Porins"/>
    <property type="match status" value="1"/>
</dbReference>
<dbReference type="SUPFAM" id="SSF49464">
    <property type="entry name" value="Carboxypeptidase regulatory domain-like"/>
    <property type="match status" value="1"/>
</dbReference>
<comment type="subcellular location">
    <subcellularLocation>
        <location evidence="1 8">Cell outer membrane</location>
        <topology evidence="1 8">Multi-pass membrane protein</topology>
    </subcellularLocation>
</comment>
<feature type="region of interest" description="Disordered" evidence="10">
    <location>
        <begin position="924"/>
        <end position="949"/>
    </location>
</feature>
<dbReference type="Pfam" id="PF00593">
    <property type="entry name" value="TonB_dep_Rec_b-barrel"/>
    <property type="match status" value="1"/>
</dbReference>
<dbReference type="NCBIfam" id="TIGR04057">
    <property type="entry name" value="SusC_RagA_signa"/>
    <property type="match status" value="1"/>
</dbReference>
<dbReference type="GO" id="GO:0009279">
    <property type="term" value="C:cell outer membrane"/>
    <property type="evidence" value="ECO:0007669"/>
    <property type="project" value="UniProtKB-SubCell"/>
</dbReference>
<dbReference type="EMBL" id="FQUS01000024">
    <property type="protein sequence ID" value="SHG29989.1"/>
    <property type="molecule type" value="Genomic_DNA"/>
</dbReference>